<gene>
    <name evidence="1" type="ORF">M0654_16940</name>
</gene>
<dbReference type="NCBIfam" id="TIGR02683">
    <property type="entry name" value="upstrm_HI1419"/>
    <property type="match status" value="1"/>
</dbReference>
<sequence>MIDILQTDVYSSWFDRLRDERAKARINARIFRLSRGNAGDVKPIGSGISEMRIDYGPGYRIYFIRRGQTVILLLCGGDKSTQSTDIRSAKALADELRG</sequence>
<proteinExistence type="predicted"/>
<organism evidence="1 2">
    <name type="scientific">Neorhizobium turbinariae</name>
    <dbReference type="NCBI Taxonomy" id="2937795"/>
    <lineage>
        <taxon>Bacteria</taxon>
        <taxon>Pseudomonadati</taxon>
        <taxon>Pseudomonadota</taxon>
        <taxon>Alphaproteobacteria</taxon>
        <taxon>Hyphomicrobiales</taxon>
        <taxon>Rhizobiaceae</taxon>
        <taxon>Rhizobium/Agrobacterium group</taxon>
        <taxon>Neorhizobium</taxon>
    </lineage>
</organism>
<dbReference type="Proteomes" id="UP001202827">
    <property type="component" value="Unassembled WGS sequence"/>
</dbReference>
<dbReference type="RefSeq" id="WP_248684106.1">
    <property type="nucleotide sequence ID" value="NZ_JALPRY010000018.1"/>
</dbReference>
<dbReference type="InterPro" id="IPR009241">
    <property type="entry name" value="HigB-like"/>
</dbReference>
<dbReference type="PIRSF" id="PIRSF028744">
    <property type="entry name" value="Addict_mod_HI1419"/>
    <property type="match status" value="1"/>
</dbReference>
<dbReference type="Pfam" id="PF05973">
    <property type="entry name" value="Gp49"/>
    <property type="match status" value="1"/>
</dbReference>
<evidence type="ECO:0000313" key="2">
    <source>
        <dbReference type="Proteomes" id="UP001202827"/>
    </source>
</evidence>
<accession>A0ABT0IUZ6</accession>
<dbReference type="PANTHER" id="PTHR41791:SF1">
    <property type="entry name" value="SSL7039 PROTEIN"/>
    <property type="match status" value="1"/>
</dbReference>
<name>A0ABT0IUZ6_9HYPH</name>
<protein>
    <submittedName>
        <fullName evidence="1">Type II toxin-antitoxin system RelE/ParE family toxin</fullName>
    </submittedName>
</protein>
<keyword evidence="2" id="KW-1185">Reference proteome</keyword>
<reference evidence="1 2" key="1">
    <citation type="submission" date="2022-04" db="EMBL/GenBank/DDBJ databases">
        <title>Rhizobium coralii sp. nov., isolated from coral Turbinaria peltata.</title>
        <authorList>
            <person name="Sun H."/>
        </authorList>
    </citation>
    <scope>NUCLEOTIDE SEQUENCE [LARGE SCALE GENOMIC DNA]</scope>
    <source>
        <strain evidence="1 2">NTR19</strain>
    </source>
</reference>
<dbReference type="PANTHER" id="PTHR41791">
    <property type="entry name" value="SSL7039 PROTEIN"/>
    <property type="match status" value="1"/>
</dbReference>
<comment type="caution">
    <text evidence="1">The sequence shown here is derived from an EMBL/GenBank/DDBJ whole genome shotgun (WGS) entry which is preliminary data.</text>
</comment>
<dbReference type="InterPro" id="IPR014056">
    <property type="entry name" value="TypeIITA-like_toxin_pred"/>
</dbReference>
<evidence type="ECO:0000313" key="1">
    <source>
        <dbReference type="EMBL" id="MCK8781669.1"/>
    </source>
</evidence>
<dbReference type="EMBL" id="JALPRY010000018">
    <property type="protein sequence ID" value="MCK8781669.1"/>
    <property type="molecule type" value="Genomic_DNA"/>
</dbReference>